<evidence type="ECO:0000313" key="1">
    <source>
        <dbReference type="EMBL" id="SJZ43937.1"/>
    </source>
</evidence>
<organism evidence="1 2">
    <name type="scientific">Globicatella sulfidifaciens DSM 15739</name>
    <dbReference type="NCBI Taxonomy" id="1121925"/>
    <lineage>
        <taxon>Bacteria</taxon>
        <taxon>Bacillati</taxon>
        <taxon>Bacillota</taxon>
        <taxon>Bacilli</taxon>
        <taxon>Lactobacillales</taxon>
        <taxon>Aerococcaceae</taxon>
        <taxon>Globicatella</taxon>
    </lineage>
</organism>
<dbReference type="PROSITE" id="PS51257">
    <property type="entry name" value="PROKAR_LIPOPROTEIN"/>
    <property type="match status" value="1"/>
</dbReference>
<dbReference type="OrthoDB" id="9926571at2"/>
<sequence>MKKLLLLLILSTFIIGCDKKEEVETDHPTSEATIEMTTLTLEEIVAETSSTLETTTGEIITAEETEEATTVVDSTPLSDGIYTSTEIINWSNPVKPAEKGLKRIIKILQDKKEYYDAIEYLFYVENISHNPEEYHVRVIQNFSDQQVEVGEFILHGEDVETQN</sequence>
<gene>
    <name evidence="1" type="ORF">SAMN02746011_00791</name>
</gene>
<dbReference type="Proteomes" id="UP000189941">
    <property type="component" value="Unassembled WGS sequence"/>
</dbReference>
<proteinExistence type="predicted"/>
<dbReference type="STRING" id="1121925.SAMN02746011_00791"/>
<reference evidence="2" key="1">
    <citation type="submission" date="2017-02" db="EMBL/GenBank/DDBJ databases">
        <authorList>
            <person name="Varghese N."/>
            <person name="Submissions S."/>
        </authorList>
    </citation>
    <scope>NUCLEOTIDE SEQUENCE [LARGE SCALE GENOMIC DNA]</scope>
    <source>
        <strain evidence="2">DSM 15739</strain>
    </source>
</reference>
<dbReference type="AlphaFoldDB" id="A0A1T4KNL0"/>
<protein>
    <submittedName>
        <fullName evidence="1">Uncharacterized protein</fullName>
    </submittedName>
</protein>
<evidence type="ECO:0000313" key="2">
    <source>
        <dbReference type="Proteomes" id="UP000189941"/>
    </source>
</evidence>
<dbReference type="RefSeq" id="WP_078755588.1">
    <property type="nucleotide sequence ID" value="NZ_FUWO01000005.1"/>
</dbReference>
<name>A0A1T4KNL0_9LACT</name>
<keyword evidence="2" id="KW-1185">Reference proteome</keyword>
<accession>A0A1T4KNL0</accession>
<dbReference type="EMBL" id="FUWO01000005">
    <property type="protein sequence ID" value="SJZ43937.1"/>
    <property type="molecule type" value="Genomic_DNA"/>
</dbReference>